<dbReference type="Proteomes" id="UP000320475">
    <property type="component" value="Unassembled WGS sequence"/>
</dbReference>
<feature type="non-terminal residue" evidence="1">
    <location>
        <position position="283"/>
    </location>
</feature>
<dbReference type="VEuPathDB" id="FungiDB:SeMB42_g07293"/>
<organism evidence="1 2">
    <name type="scientific">Synchytrium endobioticum</name>
    <dbReference type="NCBI Taxonomy" id="286115"/>
    <lineage>
        <taxon>Eukaryota</taxon>
        <taxon>Fungi</taxon>
        <taxon>Fungi incertae sedis</taxon>
        <taxon>Chytridiomycota</taxon>
        <taxon>Chytridiomycota incertae sedis</taxon>
        <taxon>Chytridiomycetes</taxon>
        <taxon>Synchytriales</taxon>
        <taxon>Synchytriaceae</taxon>
        <taxon>Synchytrium</taxon>
    </lineage>
</organism>
<reference evidence="1 2" key="1">
    <citation type="journal article" date="2019" name="Sci. Rep.">
        <title>Comparative genomics of chytrid fungi reveal insights into the obligate biotrophic and pathogenic lifestyle of Synchytrium endobioticum.</title>
        <authorList>
            <person name="van de Vossenberg B.T.L.H."/>
            <person name="Warris S."/>
            <person name="Nguyen H.D.T."/>
            <person name="van Gent-Pelzer M.P.E."/>
            <person name="Joly D.L."/>
            <person name="van de Geest H.C."/>
            <person name="Bonants P.J.M."/>
            <person name="Smith D.S."/>
            <person name="Levesque C.A."/>
            <person name="van der Lee T.A.J."/>
        </authorList>
    </citation>
    <scope>NUCLEOTIDE SEQUENCE [LARGE SCALE GENOMIC DNA]</scope>
    <source>
        <strain evidence="1 2">LEV6574</strain>
    </source>
</reference>
<sequence>MTNGTELFVSFQLEKPLAQRIPESGSFLDRGERHERFDDIANPYNRRVLSLLNQPIIDHSQVVSRPVYGCDTVGLQYTVVSGSGDQYHHHDLLQEGRDVLEHRFQTGQIDQSEYDDGKRQVRAKWRSLDDFDSAKQFGFNLGMVWSEMKQARHLKFAPEICDRVAELRHRVEGFVGAPLQRMCDTANGLLHTYGSGPGSLTHWYSRRWYGNQAFALRRMRMRGMAIYGRHITRMDVRVAQVGQSFGRMLDRWDSGIKKVGGDNRQKSRIGMADEYERKLLEAN</sequence>
<gene>
    <name evidence="1" type="ORF">SeLEV6574_g08612</name>
</gene>
<name>A0A507BKQ5_9FUNG</name>
<dbReference type="VEuPathDB" id="FungiDB:SeMB42_g06916"/>
<evidence type="ECO:0000313" key="2">
    <source>
        <dbReference type="Proteomes" id="UP000320475"/>
    </source>
</evidence>
<accession>A0A507BKQ5</accession>
<protein>
    <submittedName>
        <fullName evidence="1">Uncharacterized protein</fullName>
    </submittedName>
</protein>
<proteinExistence type="predicted"/>
<dbReference type="AlphaFoldDB" id="A0A507BKQ5"/>
<dbReference type="EMBL" id="QEAM01001162">
    <property type="protein sequence ID" value="TPX30397.1"/>
    <property type="molecule type" value="Genomic_DNA"/>
</dbReference>
<evidence type="ECO:0000313" key="1">
    <source>
        <dbReference type="EMBL" id="TPX30397.1"/>
    </source>
</evidence>
<comment type="caution">
    <text evidence="1">The sequence shown here is derived from an EMBL/GenBank/DDBJ whole genome shotgun (WGS) entry which is preliminary data.</text>
</comment>